<comment type="caution">
    <text evidence="2">The sequence shown here is derived from an EMBL/GenBank/DDBJ whole genome shotgun (WGS) entry which is preliminary data.</text>
</comment>
<dbReference type="Gene3D" id="3.10.50.40">
    <property type="match status" value="1"/>
</dbReference>
<proteinExistence type="predicted"/>
<protein>
    <submittedName>
        <fullName evidence="2">Foldase protein PrsA</fullName>
        <ecNumber evidence="2">5.2.1.8</ecNumber>
    </submittedName>
</protein>
<dbReference type="GO" id="GO:0003755">
    <property type="term" value="F:peptidyl-prolyl cis-trans isomerase activity"/>
    <property type="evidence" value="ECO:0007669"/>
    <property type="project" value="UniProtKB-EC"/>
</dbReference>
<dbReference type="EC" id="5.2.1.8" evidence="2"/>
<dbReference type="SUPFAM" id="SSF109998">
    <property type="entry name" value="Triger factor/SurA peptide-binding domain-like"/>
    <property type="match status" value="1"/>
</dbReference>
<dbReference type="AlphaFoldDB" id="A0A644YNX5"/>
<dbReference type="Pfam" id="PF00639">
    <property type="entry name" value="Rotamase"/>
    <property type="match status" value="1"/>
</dbReference>
<dbReference type="Pfam" id="PF13624">
    <property type="entry name" value="SurA_N_3"/>
    <property type="match status" value="1"/>
</dbReference>
<evidence type="ECO:0000313" key="2">
    <source>
        <dbReference type="EMBL" id="MPM30009.1"/>
    </source>
</evidence>
<keyword evidence="2" id="KW-0413">Isomerase</keyword>
<dbReference type="PANTHER" id="PTHR47245">
    <property type="entry name" value="PEPTIDYLPROLYL ISOMERASE"/>
    <property type="match status" value="1"/>
</dbReference>
<dbReference type="InterPro" id="IPR046357">
    <property type="entry name" value="PPIase_dom_sf"/>
</dbReference>
<reference evidence="2" key="1">
    <citation type="submission" date="2019-08" db="EMBL/GenBank/DDBJ databases">
        <authorList>
            <person name="Kucharzyk K."/>
            <person name="Murdoch R.W."/>
            <person name="Higgins S."/>
            <person name="Loffler F."/>
        </authorList>
    </citation>
    <scope>NUCLEOTIDE SEQUENCE</scope>
</reference>
<feature type="domain" description="PpiC" evidence="1">
    <location>
        <begin position="210"/>
        <end position="300"/>
    </location>
</feature>
<dbReference type="SUPFAM" id="SSF54534">
    <property type="entry name" value="FKBP-like"/>
    <property type="match status" value="1"/>
</dbReference>
<dbReference type="InterPro" id="IPR050245">
    <property type="entry name" value="PrsA_foldase"/>
</dbReference>
<name>A0A644YNX5_9ZZZZ</name>
<dbReference type="PANTHER" id="PTHR47245:SF2">
    <property type="entry name" value="PEPTIDYL-PROLYL CIS-TRANS ISOMERASE HP_0175-RELATED"/>
    <property type="match status" value="1"/>
</dbReference>
<organism evidence="2">
    <name type="scientific">bioreactor metagenome</name>
    <dbReference type="NCBI Taxonomy" id="1076179"/>
    <lineage>
        <taxon>unclassified sequences</taxon>
        <taxon>metagenomes</taxon>
        <taxon>ecological metagenomes</taxon>
    </lineage>
</organism>
<dbReference type="PROSITE" id="PS50198">
    <property type="entry name" value="PPIC_PPIASE_2"/>
    <property type="match status" value="1"/>
</dbReference>
<sequence>MQVQNELDDYIQFGSDTLDTMIGERALVQKAKQMGITVTDEEVETEIQSNLAYYPNGTPTPTEATPTITYYPTSTLSDLQATLSAHTATPTVPPTETPVVTATIDLTAEANAQATSTALGTPAPTETPVIATEAVTEVPTENTTPTETATITPTATVYTEQGYKDLYSTIVANISTQASFSESELREYVRTVLYERKIFAEVSKNVAPEQDMVWARHIVVATQEQADEVAGILSKGGDWSATAAQYSTDANTNTSDGNLGWVAKGTYGTAFDDAAFALEIGATSGVVKTDSGYEIIQSLGHEVRQLSADELSAAQTAAYRQFITDAKTELGFKKYDLWASVVPSTPEIPSDYRIDTSTGTIGQ</sequence>
<accession>A0A644YNX5</accession>
<gene>
    <name evidence="2" type="primary">prsA_9</name>
    <name evidence="2" type="ORF">SDC9_76551</name>
</gene>
<dbReference type="InterPro" id="IPR027304">
    <property type="entry name" value="Trigger_fact/SurA_dom_sf"/>
</dbReference>
<evidence type="ECO:0000259" key="1">
    <source>
        <dbReference type="PROSITE" id="PS50198"/>
    </source>
</evidence>
<dbReference type="InterPro" id="IPR000297">
    <property type="entry name" value="PPIase_PpiC"/>
</dbReference>
<dbReference type="Gene3D" id="1.10.4030.10">
    <property type="entry name" value="Porin chaperone SurA, peptide-binding domain"/>
    <property type="match status" value="1"/>
</dbReference>
<dbReference type="EMBL" id="VSSQ01005668">
    <property type="protein sequence ID" value="MPM30009.1"/>
    <property type="molecule type" value="Genomic_DNA"/>
</dbReference>